<dbReference type="Proteomes" id="UP000007015">
    <property type="component" value="Chromosome 6"/>
</dbReference>
<evidence type="ECO:0000313" key="2">
    <source>
        <dbReference type="Proteomes" id="UP000007015"/>
    </source>
</evidence>
<dbReference type="Gramene" id="BGIOSGA023220-TA">
    <property type="protein sequence ID" value="BGIOSGA023220-PA"/>
    <property type="gene ID" value="BGIOSGA023220"/>
</dbReference>
<organism evidence="1 2">
    <name type="scientific">Oryza sativa subsp. indica</name>
    <name type="common">Rice</name>
    <dbReference type="NCBI Taxonomy" id="39946"/>
    <lineage>
        <taxon>Eukaryota</taxon>
        <taxon>Viridiplantae</taxon>
        <taxon>Streptophyta</taxon>
        <taxon>Embryophyta</taxon>
        <taxon>Tracheophyta</taxon>
        <taxon>Spermatophyta</taxon>
        <taxon>Magnoliopsida</taxon>
        <taxon>Liliopsida</taxon>
        <taxon>Poales</taxon>
        <taxon>Poaceae</taxon>
        <taxon>BOP clade</taxon>
        <taxon>Oryzoideae</taxon>
        <taxon>Oryzeae</taxon>
        <taxon>Oryzinae</taxon>
        <taxon>Oryza</taxon>
        <taxon>Oryza sativa</taxon>
    </lineage>
</organism>
<evidence type="ECO:0000313" key="1">
    <source>
        <dbReference type="EMBL" id="EAZ01583.1"/>
    </source>
</evidence>
<accession>A2YES2</accession>
<reference evidence="1 2" key="1">
    <citation type="journal article" date="2005" name="PLoS Biol.">
        <title>The genomes of Oryza sativa: a history of duplications.</title>
        <authorList>
            <person name="Yu J."/>
            <person name="Wang J."/>
            <person name="Lin W."/>
            <person name="Li S."/>
            <person name="Li H."/>
            <person name="Zhou J."/>
            <person name="Ni P."/>
            <person name="Dong W."/>
            <person name="Hu S."/>
            <person name="Zeng C."/>
            <person name="Zhang J."/>
            <person name="Zhang Y."/>
            <person name="Li R."/>
            <person name="Xu Z."/>
            <person name="Li S."/>
            <person name="Li X."/>
            <person name="Zheng H."/>
            <person name="Cong L."/>
            <person name="Lin L."/>
            <person name="Yin J."/>
            <person name="Geng J."/>
            <person name="Li G."/>
            <person name="Shi J."/>
            <person name="Liu J."/>
            <person name="Lv H."/>
            <person name="Li J."/>
            <person name="Wang J."/>
            <person name="Deng Y."/>
            <person name="Ran L."/>
            <person name="Shi X."/>
            <person name="Wang X."/>
            <person name="Wu Q."/>
            <person name="Li C."/>
            <person name="Ren X."/>
            <person name="Wang J."/>
            <person name="Wang X."/>
            <person name="Li D."/>
            <person name="Liu D."/>
            <person name="Zhang X."/>
            <person name="Ji Z."/>
            <person name="Zhao W."/>
            <person name="Sun Y."/>
            <person name="Zhang Z."/>
            <person name="Bao J."/>
            <person name="Han Y."/>
            <person name="Dong L."/>
            <person name="Ji J."/>
            <person name="Chen P."/>
            <person name="Wu S."/>
            <person name="Liu J."/>
            <person name="Xiao Y."/>
            <person name="Bu D."/>
            <person name="Tan J."/>
            <person name="Yang L."/>
            <person name="Ye C."/>
            <person name="Zhang J."/>
            <person name="Xu J."/>
            <person name="Zhou Y."/>
            <person name="Yu Y."/>
            <person name="Zhang B."/>
            <person name="Zhuang S."/>
            <person name="Wei H."/>
            <person name="Liu B."/>
            <person name="Lei M."/>
            <person name="Yu H."/>
            <person name="Li Y."/>
            <person name="Xu H."/>
            <person name="Wei S."/>
            <person name="He X."/>
            <person name="Fang L."/>
            <person name="Zhang Z."/>
            <person name="Zhang Y."/>
            <person name="Huang X."/>
            <person name="Su Z."/>
            <person name="Tong W."/>
            <person name="Li J."/>
            <person name="Tong Z."/>
            <person name="Li S."/>
            <person name="Ye J."/>
            <person name="Wang L."/>
            <person name="Fang L."/>
            <person name="Lei T."/>
            <person name="Chen C."/>
            <person name="Chen H."/>
            <person name="Xu Z."/>
            <person name="Li H."/>
            <person name="Huang H."/>
            <person name="Zhang F."/>
            <person name="Xu H."/>
            <person name="Li N."/>
            <person name="Zhao C."/>
            <person name="Li S."/>
            <person name="Dong L."/>
            <person name="Huang Y."/>
            <person name="Li L."/>
            <person name="Xi Y."/>
            <person name="Qi Q."/>
            <person name="Li W."/>
            <person name="Zhang B."/>
            <person name="Hu W."/>
            <person name="Zhang Y."/>
            <person name="Tian X."/>
            <person name="Jiao Y."/>
            <person name="Liang X."/>
            <person name="Jin J."/>
            <person name="Gao L."/>
            <person name="Zheng W."/>
            <person name="Hao B."/>
            <person name="Liu S."/>
            <person name="Wang W."/>
            <person name="Yuan L."/>
            <person name="Cao M."/>
            <person name="McDermott J."/>
            <person name="Samudrala R."/>
            <person name="Wang J."/>
            <person name="Wong G.K."/>
            <person name="Yang H."/>
        </authorList>
    </citation>
    <scope>NUCLEOTIDE SEQUENCE [LARGE SCALE GENOMIC DNA]</scope>
    <source>
        <strain evidence="2">cv. 93-11</strain>
    </source>
</reference>
<sequence length="59" mass="6339">MAITFSRFDNAAAAGGMRHDLTQTVALPCAWPSTTIEAYKKTPNVELQDQVSGVNMLLG</sequence>
<protein>
    <submittedName>
        <fullName evidence="1">Uncharacterized protein</fullName>
    </submittedName>
</protein>
<gene>
    <name evidence="1" type="ORF">OsI_23618</name>
</gene>
<name>A2YES2_ORYSI</name>
<dbReference type="HOGENOM" id="CLU_2964737_0_0_1"/>
<dbReference type="EMBL" id="CM000131">
    <property type="protein sequence ID" value="EAZ01583.1"/>
    <property type="molecule type" value="Genomic_DNA"/>
</dbReference>
<proteinExistence type="predicted"/>
<keyword evidence="2" id="KW-1185">Reference proteome</keyword>
<dbReference type="AlphaFoldDB" id="A2YES2"/>